<evidence type="ECO:0000313" key="2">
    <source>
        <dbReference type="Proteomes" id="UP000241769"/>
    </source>
</evidence>
<dbReference type="OrthoDB" id="2369073at2759"/>
<dbReference type="EMBL" id="MDYQ01000016">
    <property type="protein sequence ID" value="PRP87934.1"/>
    <property type="molecule type" value="Genomic_DNA"/>
</dbReference>
<dbReference type="InParanoid" id="A0A2P6NVD6"/>
<dbReference type="InterPro" id="IPR029058">
    <property type="entry name" value="AB_hydrolase_fold"/>
</dbReference>
<dbReference type="PANTHER" id="PTHR15394">
    <property type="entry name" value="SERINE HYDROLASE RBBP9"/>
    <property type="match status" value="1"/>
</dbReference>
<name>A0A2P6NVD6_9EUKA</name>
<evidence type="ECO:0000313" key="1">
    <source>
        <dbReference type="EMBL" id="PRP87934.1"/>
    </source>
</evidence>
<comment type="caution">
    <text evidence="1">The sequence shown here is derived from an EMBL/GenBank/DDBJ whole genome shotgun (WGS) entry which is preliminary data.</text>
</comment>
<dbReference type="Gene3D" id="3.40.50.1820">
    <property type="entry name" value="alpha/beta hydrolase"/>
    <property type="match status" value="1"/>
</dbReference>
<gene>
    <name evidence="1" type="ORF">PROFUN_02671</name>
</gene>
<accession>A0A2P6NVD6</accession>
<protein>
    <submittedName>
        <fullName evidence="1">Uncharacterized protein</fullName>
    </submittedName>
</protein>
<proteinExistence type="predicted"/>
<reference evidence="1 2" key="1">
    <citation type="journal article" date="2018" name="Genome Biol. Evol.">
        <title>Multiple Roots of Fruiting Body Formation in Amoebozoa.</title>
        <authorList>
            <person name="Hillmann F."/>
            <person name="Forbes G."/>
            <person name="Novohradska S."/>
            <person name="Ferling I."/>
            <person name="Riege K."/>
            <person name="Groth M."/>
            <person name="Westermann M."/>
            <person name="Marz M."/>
            <person name="Spaller T."/>
            <person name="Winckler T."/>
            <person name="Schaap P."/>
            <person name="Glockner G."/>
        </authorList>
    </citation>
    <scope>NUCLEOTIDE SEQUENCE [LARGE SCALE GENOMIC DNA]</scope>
    <source>
        <strain evidence="1 2">Jena</strain>
    </source>
</reference>
<keyword evidence="2" id="KW-1185">Reference proteome</keyword>
<sequence>MTTLDEKTKELAAYKGRKAILLPGNDCMWYPWIAQQLSSIGVPCILTSFPDSYRARESIWKPFVVDTLGANEETILVGHSSGAAIIEDTKVFGVVLISSYTSDLGDANERSSGYFNREWNWEKMKQNAKWVIQYHSRDDHLVPISEGRKVHENLGTKYYEQEYDGHFQDDEVPGLLEAIQEKIKTQ</sequence>
<dbReference type="STRING" id="1890364.A0A2P6NVD6"/>
<dbReference type="SUPFAM" id="SSF53474">
    <property type="entry name" value="alpha/beta-Hydrolases"/>
    <property type="match status" value="1"/>
</dbReference>
<dbReference type="PANTHER" id="PTHR15394:SF3">
    <property type="entry name" value="SERINE HYDROLASE RBBP9"/>
    <property type="match status" value="1"/>
</dbReference>
<dbReference type="AlphaFoldDB" id="A0A2P6NVD6"/>
<organism evidence="1 2">
    <name type="scientific">Planoprotostelium fungivorum</name>
    <dbReference type="NCBI Taxonomy" id="1890364"/>
    <lineage>
        <taxon>Eukaryota</taxon>
        <taxon>Amoebozoa</taxon>
        <taxon>Evosea</taxon>
        <taxon>Variosea</taxon>
        <taxon>Cavosteliida</taxon>
        <taxon>Cavosteliaceae</taxon>
        <taxon>Planoprotostelium</taxon>
    </lineage>
</organism>
<dbReference type="InterPro" id="IPR010662">
    <property type="entry name" value="RBBP9/YdeN"/>
</dbReference>
<dbReference type="Proteomes" id="UP000241769">
    <property type="component" value="Unassembled WGS sequence"/>
</dbReference>